<evidence type="ECO:0000313" key="2">
    <source>
        <dbReference type="Proteomes" id="UP001164539"/>
    </source>
</evidence>
<accession>A0ACC1YQG0</accession>
<organism evidence="1 2">
    <name type="scientific">Melia azedarach</name>
    <name type="common">Chinaberry tree</name>
    <dbReference type="NCBI Taxonomy" id="155640"/>
    <lineage>
        <taxon>Eukaryota</taxon>
        <taxon>Viridiplantae</taxon>
        <taxon>Streptophyta</taxon>
        <taxon>Embryophyta</taxon>
        <taxon>Tracheophyta</taxon>
        <taxon>Spermatophyta</taxon>
        <taxon>Magnoliopsida</taxon>
        <taxon>eudicotyledons</taxon>
        <taxon>Gunneridae</taxon>
        <taxon>Pentapetalae</taxon>
        <taxon>rosids</taxon>
        <taxon>malvids</taxon>
        <taxon>Sapindales</taxon>
        <taxon>Meliaceae</taxon>
        <taxon>Melia</taxon>
    </lineage>
</organism>
<evidence type="ECO:0000313" key="1">
    <source>
        <dbReference type="EMBL" id="KAJ4725961.1"/>
    </source>
</evidence>
<dbReference type="EMBL" id="CM051395">
    <property type="protein sequence ID" value="KAJ4725961.1"/>
    <property type="molecule type" value="Genomic_DNA"/>
</dbReference>
<comment type="caution">
    <text evidence="1">The sequence shown here is derived from an EMBL/GenBank/DDBJ whole genome shotgun (WGS) entry which is preliminary data.</text>
</comment>
<gene>
    <name evidence="1" type="ORF">OWV82_004748</name>
</gene>
<reference evidence="1 2" key="1">
    <citation type="journal article" date="2023" name="Science">
        <title>Complex scaffold remodeling in plant triterpene biosynthesis.</title>
        <authorList>
            <person name="De La Pena R."/>
            <person name="Hodgson H."/>
            <person name="Liu J.C."/>
            <person name="Stephenson M.J."/>
            <person name="Martin A.C."/>
            <person name="Owen C."/>
            <person name="Harkess A."/>
            <person name="Leebens-Mack J."/>
            <person name="Jimenez L.E."/>
            <person name="Osbourn A."/>
            <person name="Sattely E.S."/>
        </authorList>
    </citation>
    <scope>NUCLEOTIDE SEQUENCE [LARGE SCALE GENOMIC DNA]</scope>
    <source>
        <strain evidence="2">cv. JPN11</strain>
        <tissue evidence="1">Leaf</tissue>
    </source>
</reference>
<keyword evidence="2" id="KW-1185">Reference proteome</keyword>
<protein>
    <submittedName>
        <fullName evidence="1">DDB1- and CUL4-associated factor 8-like</fullName>
    </submittedName>
</protein>
<sequence length="479" mass="53852">MEMSLKGSRDGFTDIYRREMGFSRPRSVARRFSASEVLVKQINLCGKLNGHEGCVNAVEFNSTGDFLVSGSDDKLVIFWDWTDGSENFAYISGHHDNIFQTRIMPFTDDRKIVTSSADGQVRLGQVFEDGRIDTKRLGKHQGRVYKLAVEPGSPYILYSCGEDGFVQHFDLRSNSATRLFYCSSFTENSNQPSNSIRLNAIVIDPRNPNYFAVGGSDEYARVYDIRKCHWDASNSSEMPVDTFCPRHLIGSNNVHITGLAYSNTSELLVSYNDELVYLFEKNMGLGPSPVSIPPEDLQKREEPQVYSGHRNSQTVKGVSFFGPNDEYVMSGSDCGHIFIWKKKGGKLVRLMVGDRHVVNQLEPHPQIPMFATCGIEKSVKLWAPMAGVFPPLSNNAEKIMESNRQGREDHSRITLTPDVIMHVLRLQRRQTLAYVERRYNRADVESDEEDGETYVVGFSDSDADASSEGSGNPRECNIS</sequence>
<proteinExistence type="predicted"/>
<dbReference type="Proteomes" id="UP001164539">
    <property type="component" value="Chromosome 2"/>
</dbReference>
<name>A0ACC1YQG0_MELAZ</name>